<keyword evidence="4 6" id="KW-1133">Transmembrane helix</keyword>
<sequence>MSLDSLLAFAGALLLAAVIPGPGILGLLGWTLGKGKRAAVGYAIGLVIGDMTYLALAVLGLAALAQTMGEAFLLVKIAGGLYLAYMGIKIWRSRPTLGNTQLNREGSLMAAVLGGLTTTLANPKTIVFYMGIMPLVVDMHAITVPIFFELAAITATVLIAVVTPYALAANKARRMIQTPQAMARLNKGAGAAMVSAGTAVVVS</sequence>
<dbReference type="RefSeq" id="WP_068998849.1">
    <property type="nucleotide sequence ID" value="NZ_MDTQ01000001.1"/>
</dbReference>
<feature type="transmembrane region" description="Helical" evidence="6">
    <location>
        <begin position="108"/>
        <end position="132"/>
    </location>
</feature>
<dbReference type="GO" id="GO:0015171">
    <property type="term" value="F:amino acid transmembrane transporter activity"/>
    <property type="evidence" value="ECO:0007669"/>
    <property type="project" value="TreeGrafter"/>
</dbReference>
<feature type="transmembrane region" description="Helical" evidence="6">
    <location>
        <begin position="71"/>
        <end position="88"/>
    </location>
</feature>
<dbReference type="EMBL" id="MDTQ01000001">
    <property type="protein sequence ID" value="ODC04059.1"/>
    <property type="molecule type" value="Genomic_DNA"/>
</dbReference>
<dbReference type="PANTHER" id="PTHR30086:SF20">
    <property type="entry name" value="ARGININE EXPORTER PROTEIN ARGO-RELATED"/>
    <property type="match status" value="1"/>
</dbReference>
<evidence type="ECO:0000256" key="6">
    <source>
        <dbReference type="SAM" id="Phobius"/>
    </source>
</evidence>
<keyword evidence="2" id="KW-1003">Cell membrane</keyword>
<dbReference type="STRING" id="197479.BFW38_11470"/>
<evidence type="ECO:0000313" key="8">
    <source>
        <dbReference type="Proteomes" id="UP000094291"/>
    </source>
</evidence>
<feature type="transmembrane region" description="Helical" evidence="6">
    <location>
        <begin position="6"/>
        <end position="28"/>
    </location>
</feature>
<dbReference type="OrthoDB" id="9804822at2"/>
<dbReference type="GO" id="GO:0005886">
    <property type="term" value="C:plasma membrane"/>
    <property type="evidence" value="ECO:0007669"/>
    <property type="project" value="UniProtKB-SubCell"/>
</dbReference>
<name>A0A1E2VAL4_9GAMM</name>
<feature type="transmembrane region" description="Helical" evidence="6">
    <location>
        <begin position="144"/>
        <end position="167"/>
    </location>
</feature>
<accession>A0A1E2VAL4</accession>
<comment type="subcellular location">
    <subcellularLocation>
        <location evidence="1">Cell membrane</location>
        <topology evidence="1">Multi-pass membrane protein</topology>
    </subcellularLocation>
</comment>
<protein>
    <submittedName>
        <fullName evidence="7">Threonine transporter RhtB</fullName>
    </submittedName>
</protein>
<reference evidence="7 8" key="1">
    <citation type="submission" date="2016-08" db="EMBL/GenBank/DDBJ databases">
        <authorList>
            <person name="Seilhamer J.J."/>
        </authorList>
    </citation>
    <scope>NUCLEOTIDE SEQUENCE [LARGE SCALE GENOMIC DNA]</scope>
    <source>
        <strain evidence="7 8">PH27A</strain>
    </source>
</reference>
<dbReference type="InterPro" id="IPR001123">
    <property type="entry name" value="LeuE-type"/>
</dbReference>
<evidence type="ECO:0000256" key="1">
    <source>
        <dbReference type="ARBA" id="ARBA00004651"/>
    </source>
</evidence>
<evidence type="ECO:0000256" key="2">
    <source>
        <dbReference type="ARBA" id="ARBA00022475"/>
    </source>
</evidence>
<dbReference type="Pfam" id="PF01810">
    <property type="entry name" value="LysE"/>
    <property type="match status" value="1"/>
</dbReference>
<organism evidence="7 8">
    <name type="scientific">Terasakiispira papahanaumokuakeensis</name>
    <dbReference type="NCBI Taxonomy" id="197479"/>
    <lineage>
        <taxon>Bacteria</taxon>
        <taxon>Pseudomonadati</taxon>
        <taxon>Pseudomonadota</taxon>
        <taxon>Gammaproteobacteria</taxon>
        <taxon>Oceanospirillales</taxon>
        <taxon>Terasakiispira</taxon>
    </lineage>
</organism>
<keyword evidence="5 6" id="KW-0472">Membrane</keyword>
<dbReference type="Proteomes" id="UP000094291">
    <property type="component" value="Unassembled WGS sequence"/>
</dbReference>
<evidence type="ECO:0000313" key="7">
    <source>
        <dbReference type="EMBL" id="ODC04059.1"/>
    </source>
</evidence>
<proteinExistence type="predicted"/>
<keyword evidence="8" id="KW-1185">Reference proteome</keyword>
<feature type="transmembrane region" description="Helical" evidence="6">
    <location>
        <begin position="40"/>
        <end position="65"/>
    </location>
</feature>
<evidence type="ECO:0000256" key="3">
    <source>
        <dbReference type="ARBA" id="ARBA00022692"/>
    </source>
</evidence>
<keyword evidence="3 6" id="KW-0812">Transmembrane</keyword>
<evidence type="ECO:0000256" key="5">
    <source>
        <dbReference type="ARBA" id="ARBA00023136"/>
    </source>
</evidence>
<dbReference type="AlphaFoldDB" id="A0A1E2VAL4"/>
<gene>
    <name evidence="7" type="ORF">BFW38_11470</name>
</gene>
<evidence type="ECO:0000256" key="4">
    <source>
        <dbReference type="ARBA" id="ARBA00022989"/>
    </source>
</evidence>
<dbReference type="PANTHER" id="PTHR30086">
    <property type="entry name" value="ARGININE EXPORTER PROTEIN ARGO"/>
    <property type="match status" value="1"/>
</dbReference>
<comment type="caution">
    <text evidence="7">The sequence shown here is derived from an EMBL/GenBank/DDBJ whole genome shotgun (WGS) entry which is preliminary data.</text>
</comment>